<comment type="pathway">
    <text evidence="3">tRNA modification; 5-methoxycarbonylmethyl-2-thiouridine-tRNA biosynthesis.</text>
</comment>
<dbReference type="Pfam" id="PF05625">
    <property type="entry name" value="PAXNEB"/>
    <property type="match status" value="1"/>
</dbReference>
<reference evidence="9" key="1">
    <citation type="submission" date="2023-04" db="EMBL/GenBank/DDBJ databases">
        <authorList>
            <person name="Vijverberg K."/>
            <person name="Xiong W."/>
            <person name="Schranz E."/>
        </authorList>
    </citation>
    <scope>NUCLEOTIDE SEQUENCE</scope>
</reference>
<gene>
    <name evidence="9" type="ORF">LSALG_LOCUS32573</name>
</gene>
<dbReference type="GO" id="GO:0008023">
    <property type="term" value="C:transcription elongation factor complex"/>
    <property type="evidence" value="ECO:0007669"/>
    <property type="project" value="TreeGrafter"/>
</dbReference>
<comment type="subcellular location">
    <subcellularLocation>
        <location evidence="2">Cytoplasm</location>
    </subcellularLocation>
    <subcellularLocation>
        <location evidence="1">Nucleus</location>
    </subcellularLocation>
</comment>
<dbReference type="GO" id="GO:0002098">
    <property type="term" value="P:tRNA wobble uridine modification"/>
    <property type="evidence" value="ECO:0007669"/>
    <property type="project" value="InterPro"/>
</dbReference>
<name>A0AA35ZJY9_LACSI</name>
<proteinExistence type="inferred from homology"/>
<evidence type="ECO:0000313" key="9">
    <source>
        <dbReference type="EMBL" id="CAI9293551.1"/>
    </source>
</evidence>
<dbReference type="PANTHER" id="PTHR12896:SF1">
    <property type="entry name" value="ELONGATOR COMPLEX PROTEIN 4"/>
    <property type="match status" value="1"/>
</dbReference>
<dbReference type="Gene3D" id="3.40.50.300">
    <property type="entry name" value="P-loop containing nucleotide triphosphate hydrolases"/>
    <property type="match status" value="1"/>
</dbReference>
<dbReference type="InterPro" id="IPR008728">
    <property type="entry name" value="Elongator_complex_protein_4"/>
</dbReference>
<evidence type="ECO:0000256" key="1">
    <source>
        <dbReference type="ARBA" id="ARBA00004123"/>
    </source>
</evidence>
<evidence type="ECO:0000256" key="7">
    <source>
        <dbReference type="ARBA" id="ARBA00022694"/>
    </source>
</evidence>
<keyword evidence="10" id="KW-1185">Reference proteome</keyword>
<dbReference type="Proteomes" id="UP001177003">
    <property type="component" value="Chromosome 7"/>
</dbReference>
<dbReference type="GO" id="GO:0033588">
    <property type="term" value="C:elongator holoenzyme complex"/>
    <property type="evidence" value="ECO:0007669"/>
    <property type="project" value="InterPro"/>
</dbReference>
<evidence type="ECO:0000256" key="6">
    <source>
        <dbReference type="ARBA" id="ARBA00022490"/>
    </source>
</evidence>
<dbReference type="GO" id="GO:0005737">
    <property type="term" value="C:cytoplasm"/>
    <property type="evidence" value="ECO:0007669"/>
    <property type="project" value="UniProtKB-SubCell"/>
</dbReference>
<keyword evidence="8" id="KW-0539">Nucleus</keyword>
<evidence type="ECO:0000256" key="5">
    <source>
        <dbReference type="ARBA" id="ARBA00020265"/>
    </source>
</evidence>
<evidence type="ECO:0000313" key="10">
    <source>
        <dbReference type="Proteomes" id="UP001177003"/>
    </source>
</evidence>
<evidence type="ECO:0000256" key="2">
    <source>
        <dbReference type="ARBA" id="ARBA00004496"/>
    </source>
</evidence>
<organism evidence="9 10">
    <name type="scientific">Lactuca saligna</name>
    <name type="common">Willowleaf lettuce</name>
    <dbReference type="NCBI Taxonomy" id="75948"/>
    <lineage>
        <taxon>Eukaryota</taxon>
        <taxon>Viridiplantae</taxon>
        <taxon>Streptophyta</taxon>
        <taxon>Embryophyta</taxon>
        <taxon>Tracheophyta</taxon>
        <taxon>Spermatophyta</taxon>
        <taxon>Magnoliopsida</taxon>
        <taxon>eudicotyledons</taxon>
        <taxon>Gunneridae</taxon>
        <taxon>Pentapetalae</taxon>
        <taxon>asterids</taxon>
        <taxon>campanulids</taxon>
        <taxon>Asterales</taxon>
        <taxon>Asteraceae</taxon>
        <taxon>Cichorioideae</taxon>
        <taxon>Cichorieae</taxon>
        <taxon>Lactucinae</taxon>
        <taxon>Lactuca</taxon>
    </lineage>
</organism>
<evidence type="ECO:0000256" key="3">
    <source>
        <dbReference type="ARBA" id="ARBA00005043"/>
    </source>
</evidence>
<dbReference type="EMBL" id="OX465083">
    <property type="protein sequence ID" value="CAI9293551.1"/>
    <property type="molecule type" value="Genomic_DNA"/>
</dbReference>
<sequence length="197" mass="21860">MLTGPRKLGFLGKARIDLVSFLRNHEDADCHGVHADYGGLKNYPIFMATSKVRTSSFSKNFSAAPTSSVPGLKYGPNGTIFLSSGIPDLDKILGGGFHLRSLVMIMEDTEAPHHMLLLRTFMSQGLVHNQLVLYASPVKNPRAFLGSLPTTLVPKDDKSRNTDAEQKDLRIAWQYKKYLGENKQHNEERDGKPCGVF</sequence>
<keyword evidence="7" id="KW-0819">tRNA processing</keyword>
<accession>A0AA35ZJY9</accession>
<dbReference type="InterPro" id="IPR027417">
    <property type="entry name" value="P-loop_NTPase"/>
</dbReference>
<dbReference type="PANTHER" id="PTHR12896">
    <property type="entry name" value="PAX6 NEIGHBOR PROTEIN PAXNEB"/>
    <property type="match status" value="1"/>
</dbReference>
<keyword evidence="6" id="KW-0963">Cytoplasm</keyword>
<evidence type="ECO:0000256" key="8">
    <source>
        <dbReference type="ARBA" id="ARBA00023242"/>
    </source>
</evidence>
<dbReference type="AlphaFoldDB" id="A0AA35ZJY9"/>
<protein>
    <recommendedName>
        <fullName evidence="5">Elongator complex protein 4</fullName>
    </recommendedName>
</protein>
<comment type="similarity">
    <text evidence="4">Belongs to the ELP4 family.</text>
</comment>
<evidence type="ECO:0000256" key="4">
    <source>
        <dbReference type="ARBA" id="ARBA00007573"/>
    </source>
</evidence>